<protein>
    <submittedName>
        <fullName evidence="2">YceI family protein</fullName>
    </submittedName>
</protein>
<dbReference type="RefSeq" id="WP_104023260.1">
    <property type="nucleotide sequence ID" value="NZ_CP007129.1"/>
</dbReference>
<evidence type="ECO:0000259" key="1">
    <source>
        <dbReference type="SMART" id="SM00867"/>
    </source>
</evidence>
<keyword evidence="2" id="KW-0614">Plasmid</keyword>
<dbReference type="InterPro" id="IPR036761">
    <property type="entry name" value="TTHA0802/YceI-like_sf"/>
</dbReference>
<proteinExistence type="predicted"/>
<feature type="domain" description="Lipid/polyisoprenoid-binding YceI-like" evidence="1">
    <location>
        <begin position="30"/>
        <end position="137"/>
    </location>
</feature>
<dbReference type="InterPro" id="IPR007372">
    <property type="entry name" value="Lipid/polyisoprenoid-bd_YceI"/>
</dbReference>
<dbReference type="AlphaFoldDB" id="W0RPN4"/>
<accession>W0RPN4</accession>
<evidence type="ECO:0000313" key="3">
    <source>
        <dbReference type="Proteomes" id="UP000019151"/>
    </source>
</evidence>
<dbReference type="PANTHER" id="PTHR34406:SF1">
    <property type="entry name" value="PROTEIN YCEI"/>
    <property type="match status" value="1"/>
</dbReference>
<dbReference type="SUPFAM" id="SSF101874">
    <property type="entry name" value="YceI-like"/>
    <property type="match status" value="1"/>
</dbReference>
<dbReference type="HOGENOM" id="CLU_1784070_0_0_0"/>
<dbReference type="OrthoDB" id="9811006at2"/>
<reference evidence="2 3" key="1">
    <citation type="journal article" date="2014" name="Genome Announc.">
        <title>Genome Sequence and Methylome of Soil Bacterium Gemmatirosa kalamazoonensis KBS708T, a Member of the Rarely Cultivated Gemmatimonadetes Phylum.</title>
        <authorList>
            <person name="Debruyn J.M."/>
            <person name="Radosevich M."/>
            <person name="Wommack K.E."/>
            <person name="Polson S.W."/>
            <person name="Hauser L.J."/>
            <person name="Fawaz M.N."/>
            <person name="Korlach J."/>
            <person name="Tsai Y.C."/>
        </authorList>
    </citation>
    <scope>NUCLEOTIDE SEQUENCE [LARGE SCALE GENOMIC DNA]</scope>
    <source>
        <strain evidence="2 3">KBS708</strain>
        <plasmid evidence="3">Plasmid 1</plasmid>
    </source>
</reference>
<dbReference type="SMART" id="SM00867">
    <property type="entry name" value="YceI"/>
    <property type="match status" value="1"/>
</dbReference>
<dbReference type="EMBL" id="CP007129">
    <property type="protein sequence ID" value="AHG92452.1"/>
    <property type="molecule type" value="Genomic_DNA"/>
</dbReference>
<dbReference type="InParanoid" id="W0RPN4"/>
<gene>
    <name evidence="2" type="ORF">J421_4917</name>
</gene>
<keyword evidence="3" id="KW-1185">Reference proteome</keyword>
<dbReference type="Gene3D" id="2.40.128.110">
    <property type="entry name" value="Lipid/polyisoprenoid-binding, YceI-like"/>
    <property type="match status" value="1"/>
</dbReference>
<dbReference type="Pfam" id="PF04264">
    <property type="entry name" value="YceI"/>
    <property type="match status" value="1"/>
</dbReference>
<dbReference type="KEGG" id="gba:J421_4917"/>
<evidence type="ECO:0000313" key="2">
    <source>
        <dbReference type="EMBL" id="AHG92452.1"/>
    </source>
</evidence>
<dbReference type="Proteomes" id="UP000019151">
    <property type="component" value="Plasmid 1"/>
</dbReference>
<geneLocation type="plasmid" evidence="2 3">
    <name>1</name>
</geneLocation>
<dbReference type="PANTHER" id="PTHR34406">
    <property type="entry name" value="PROTEIN YCEI"/>
    <property type="match status" value="1"/>
</dbReference>
<organism evidence="2 3">
    <name type="scientific">Gemmatirosa kalamazoonensis</name>
    <dbReference type="NCBI Taxonomy" id="861299"/>
    <lineage>
        <taxon>Bacteria</taxon>
        <taxon>Pseudomonadati</taxon>
        <taxon>Gemmatimonadota</taxon>
        <taxon>Gemmatimonadia</taxon>
        <taxon>Gemmatimonadales</taxon>
        <taxon>Gemmatimonadaceae</taxon>
        <taxon>Gemmatirosa</taxon>
    </lineage>
</organism>
<name>W0RPN4_9BACT</name>
<sequence>MRTTLRVLAALLVAPPLDARLDAQSDLPARYGIDAAHSSVGFSIGFMGMSTVHGAFTSYDGTILYDERDPTRSSVSVAIDVASISTNSRDRDRHLRSPDFFDAARYPRITFRSTSVARARRAASCCAACSRCTASAARSRSRSSG</sequence>